<dbReference type="GO" id="GO:0006508">
    <property type="term" value="P:proteolysis"/>
    <property type="evidence" value="ECO:0007669"/>
    <property type="project" value="InterPro"/>
</dbReference>
<evidence type="ECO:0000313" key="3">
    <source>
        <dbReference type="EMBL" id="GMH64753.1"/>
    </source>
</evidence>
<dbReference type="PANTHER" id="PTHR42776">
    <property type="entry name" value="SERINE PEPTIDASE S9 FAMILY MEMBER"/>
    <property type="match status" value="1"/>
</dbReference>
<keyword evidence="1" id="KW-0378">Hydrolase</keyword>
<dbReference type="PANTHER" id="PTHR42776:SF4">
    <property type="entry name" value="ACYLAMINO-ACID-RELEASING ENZYME"/>
    <property type="match status" value="1"/>
</dbReference>
<evidence type="ECO:0000259" key="2">
    <source>
        <dbReference type="Pfam" id="PF00326"/>
    </source>
</evidence>
<dbReference type="SUPFAM" id="SSF53474">
    <property type="entry name" value="alpha/beta-Hydrolases"/>
    <property type="match status" value="1"/>
</dbReference>
<dbReference type="InterPro" id="IPR029058">
    <property type="entry name" value="AB_hydrolase_fold"/>
</dbReference>
<dbReference type="EMBL" id="BRXZ01001186">
    <property type="protein sequence ID" value="GMH64753.1"/>
    <property type="molecule type" value="Genomic_DNA"/>
</dbReference>
<reference evidence="3" key="1">
    <citation type="submission" date="2022-07" db="EMBL/GenBank/DDBJ databases">
        <title>Genome analysis of Parmales, a sister group of diatoms, reveals the evolutionary specialization of diatoms from phago-mixotrophs to photoautotrophs.</title>
        <authorList>
            <person name="Ban H."/>
            <person name="Sato S."/>
            <person name="Yoshikawa S."/>
            <person name="Kazumasa Y."/>
            <person name="Nakamura Y."/>
            <person name="Ichinomiya M."/>
            <person name="Saitoh K."/>
            <person name="Sato N."/>
            <person name="Blanc-Mathieu R."/>
            <person name="Endo H."/>
            <person name="Kuwata A."/>
            <person name="Ogata H."/>
        </authorList>
    </citation>
    <scope>NUCLEOTIDE SEQUENCE</scope>
</reference>
<keyword evidence="4" id="KW-1185">Reference proteome</keyword>
<dbReference type="GO" id="GO:0004252">
    <property type="term" value="F:serine-type endopeptidase activity"/>
    <property type="evidence" value="ECO:0007669"/>
    <property type="project" value="TreeGrafter"/>
</dbReference>
<organism evidence="3 4">
    <name type="scientific">Triparma retinervis</name>
    <dbReference type="NCBI Taxonomy" id="2557542"/>
    <lineage>
        <taxon>Eukaryota</taxon>
        <taxon>Sar</taxon>
        <taxon>Stramenopiles</taxon>
        <taxon>Ochrophyta</taxon>
        <taxon>Bolidophyceae</taxon>
        <taxon>Parmales</taxon>
        <taxon>Triparmaceae</taxon>
        <taxon>Triparma</taxon>
    </lineage>
</organism>
<feature type="non-terminal residue" evidence="3">
    <location>
        <position position="1"/>
    </location>
</feature>
<dbReference type="InterPro" id="IPR001375">
    <property type="entry name" value="Peptidase_S9_cat"/>
</dbReference>
<dbReference type="Pfam" id="PF00326">
    <property type="entry name" value="Peptidase_S9"/>
    <property type="match status" value="1"/>
</dbReference>
<evidence type="ECO:0000256" key="1">
    <source>
        <dbReference type="ARBA" id="ARBA00022801"/>
    </source>
</evidence>
<gene>
    <name evidence="3" type="ORF">TrRE_jg11191</name>
</gene>
<proteinExistence type="predicted"/>
<feature type="domain" description="Peptidase S9 prolyl oligopeptidase catalytic" evidence="2">
    <location>
        <begin position="284"/>
        <end position="494"/>
    </location>
</feature>
<name>A0A9W7E6V0_9STRA</name>
<sequence length="494" mass="53979">TIVSASISTPSPQTFSAPCTSNVFETVVQPSVLKGRLSCTAYENEPRRMGGVYCYQRPVHARWADTMEKVAPGLGYSRHAVEVEGREVVFGREEVFQTHVGEVFIYVEGAKVDWGHSIYTIDDSPANILKNKAAGGFYLNVLLGCRVAVVFVDVINKTITELEVGEEWGSGVLGGSNKEGLLAVRVSNPTDPGGIMTYDHAGKSWVGGLRRAPLVTTVEGYIPSTSTSVSWEFMNAGFEGKESPAAPDSIILLPPKPDDAKTPLIVVPHGGPHSMTHAGYIPSYQFLASLGYAVLHVNYRGSVGFGEKYLKSLPGRCGEFDVEDVREATRLAVEKHGLDPDRIGVCGGSHGGFLSGHMVGQYPDVYKVAAMRNPVTNIATMTTATDIRDWCDVEALGAYDFGNFRAAGKEELAKMYDASPCRWAKDVKGKVLVAIGMKDLRVPPSQGLEYYHELKSRGVGVKLLRYEEDTHPLSKVDTEADHWVNIAEWFREWL</sequence>
<dbReference type="Proteomes" id="UP001165082">
    <property type="component" value="Unassembled WGS sequence"/>
</dbReference>
<dbReference type="AlphaFoldDB" id="A0A9W7E6V0"/>
<dbReference type="OrthoDB" id="416344at2759"/>
<evidence type="ECO:0000313" key="4">
    <source>
        <dbReference type="Proteomes" id="UP001165082"/>
    </source>
</evidence>
<protein>
    <recommendedName>
        <fullName evidence="2">Peptidase S9 prolyl oligopeptidase catalytic domain-containing protein</fullName>
    </recommendedName>
</protein>
<dbReference type="Gene3D" id="3.40.50.1820">
    <property type="entry name" value="alpha/beta hydrolase"/>
    <property type="match status" value="1"/>
</dbReference>
<comment type="caution">
    <text evidence="3">The sequence shown here is derived from an EMBL/GenBank/DDBJ whole genome shotgun (WGS) entry which is preliminary data.</text>
</comment>
<accession>A0A9W7E6V0</accession>